<evidence type="ECO:0000313" key="2">
    <source>
        <dbReference type="Proteomes" id="UP000812287"/>
    </source>
</evidence>
<gene>
    <name evidence="1" type="ORF">BT62DRAFT_934339</name>
</gene>
<dbReference type="RefSeq" id="XP_043037665.1">
    <property type="nucleotide sequence ID" value="XM_043186708.1"/>
</dbReference>
<sequence length="76" mass="8152">MTGLTPLATTDGIILSNISFHPFFSVLCGLSKAYVAVPMNKMGIDNDTGLNPLTKSGDVGFQNWHLFGCYTRGTPT</sequence>
<name>A0A9P7VPM0_9AGAR</name>
<reference evidence="1" key="1">
    <citation type="submission" date="2020-11" db="EMBL/GenBank/DDBJ databases">
        <title>Adaptations for nitrogen fixation in a non-lichenized fungal sporocarp promotes dispersal by wood-feeding termites.</title>
        <authorList>
            <consortium name="DOE Joint Genome Institute"/>
            <person name="Koch R.A."/>
            <person name="Yoon G."/>
            <person name="Arayal U."/>
            <person name="Lail K."/>
            <person name="Amirebrahimi M."/>
            <person name="Labutti K."/>
            <person name="Lipzen A."/>
            <person name="Riley R."/>
            <person name="Barry K."/>
            <person name="Henrissat B."/>
            <person name="Grigoriev I.V."/>
            <person name="Herr J.R."/>
            <person name="Aime M.C."/>
        </authorList>
    </citation>
    <scope>NUCLEOTIDE SEQUENCE</scope>
    <source>
        <strain evidence="1">MCA 3950</strain>
    </source>
</reference>
<dbReference type="Proteomes" id="UP000812287">
    <property type="component" value="Unassembled WGS sequence"/>
</dbReference>
<dbReference type="GeneID" id="66109005"/>
<accession>A0A9P7VPM0</accession>
<comment type="caution">
    <text evidence="1">The sequence shown here is derived from an EMBL/GenBank/DDBJ whole genome shotgun (WGS) entry which is preliminary data.</text>
</comment>
<keyword evidence="2" id="KW-1185">Reference proteome</keyword>
<evidence type="ECO:0000313" key="1">
    <source>
        <dbReference type="EMBL" id="KAG7444165.1"/>
    </source>
</evidence>
<dbReference type="EMBL" id="MU250541">
    <property type="protein sequence ID" value="KAG7444165.1"/>
    <property type="molecule type" value="Genomic_DNA"/>
</dbReference>
<dbReference type="OrthoDB" id="2943306at2759"/>
<proteinExistence type="predicted"/>
<protein>
    <submittedName>
        <fullName evidence="1">Uncharacterized protein</fullName>
    </submittedName>
</protein>
<organism evidence="1 2">
    <name type="scientific">Guyanagaster necrorhizus</name>
    <dbReference type="NCBI Taxonomy" id="856835"/>
    <lineage>
        <taxon>Eukaryota</taxon>
        <taxon>Fungi</taxon>
        <taxon>Dikarya</taxon>
        <taxon>Basidiomycota</taxon>
        <taxon>Agaricomycotina</taxon>
        <taxon>Agaricomycetes</taxon>
        <taxon>Agaricomycetidae</taxon>
        <taxon>Agaricales</taxon>
        <taxon>Marasmiineae</taxon>
        <taxon>Physalacriaceae</taxon>
        <taxon>Guyanagaster</taxon>
    </lineage>
</organism>
<dbReference type="AlphaFoldDB" id="A0A9P7VPM0"/>